<dbReference type="AlphaFoldDB" id="A0A1H9CEX7"/>
<dbReference type="Pfam" id="PF04616">
    <property type="entry name" value="Glyco_hydro_43"/>
    <property type="match status" value="1"/>
</dbReference>
<sequence>MRNSGVAVGRREVLRWGCSGAVAIAGPVCIAGATDGDERGDRDGNPTESVGFGDVSVLRTSDAYYAYGTTPDGAVSVVRSDELVDWTTVGSALAARPDWRDESGAGVRAPSVARYDGTYHLYYAYSTGGSRAESGIALATASDPAGPFTDRGPVFRAAELGVTGAVGGELAVVDDTPYMVWGSRDGIYGVELTPDGTDPVPGTTVRIASERAGRPTILEANGYYYLWCSTGPHDGADGASGVAIGRSKSVLGPYENRRGADRREPDADRADAAVLRDTDAFGGPGHGATIRDDDGDWWLLYDAVAAGEPAERVLAIDPIRWDDEGWPVVGDDGTPSTE</sequence>
<keyword evidence="3" id="KW-0378">Hydrolase</keyword>
<keyword evidence="6" id="KW-1185">Reference proteome</keyword>
<accession>A0A1H9CEX7</accession>
<dbReference type="InterPro" id="IPR023296">
    <property type="entry name" value="Glyco_hydro_beta-prop_sf"/>
</dbReference>
<dbReference type="GO" id="GO:0004553">
    <property type="term" value="F:hydrolase activity, hydrolyzing O-glycosyl compounds"/>
    <property type="evidence" value="ECO:0007669"/>
    <property type="project" value="InterPro"/>
</dbReference>
<organism evidence="5 6">
    <name type="scientific">Natrinema salaciae</name>
    <dbReference type="NCBI Taxonomy" id="1186196"/>
    <lineage>
        <taxon>Archaea</taxon>
        <taxon>Methanobacteriati</taxon>
        <taxon>Methanobacteriota</taxon>
        <taxon>Stenosarchaea group</taxon>
        <taxon>Halobacteria</taxon>
        <taxon>Halobacteriales</taxon>
        <taxon>Natrialbaceae</taxon>
        <taxon>Natrinema</taxon>
    </lineage>
</organism>
<dbReference type="PANTHER" id="PTHR43301">
    <property type="entry name" value="ARABINAN ENDO-1,5-ALPHA-L-ARABINOSIDASE"/>
    <property type="match status" value="1"/>
</dbReference>
<dbReference type="STRING" id="1186196.SAMN04489841_1035"/>
<dbReference type="GO" id="GO:0005975">
    <property type="term" value="P:carbohydrate metabolic process"/>
    <property type="evidence" value="ECO:0007669"/>
    <property type="project" value="InterPro"/>
</dbReference>
<comment type="pathway">
    <text evidence="1">Glycan metabolism; L-arabinan degradation.</text>
</comment>
<name>A0A1H9CEX7_9EURY</name>
<dbReference type="RefSeq" id="WP_090614300.1">
    <property type="nucleotide sequence ID" value="NZ_FOFD01000001.1"/>
</dbReference>
<dbReference type="InterPro" id="IPR050727">
    <property type="entry name" value="GH43_arabinanases"/>
</dbReference>
<evidence type="ECO:0000256" key="3">
    <source>
        <dbReference type="ARBA" id="ARBA00022801"/>
    </source>
</evidence>
<dbReference type="PANTHER" id="PTHR43301:SF3">
    <property type="entry name" value="ARABINAN ENDO-1,5-ALPHA-L-ARABINOSIDASE A-RELATED"/>
    <property type="match status" value="1"/>
</dbReference>
<dbReference type="OrthoDB" id="191035at2157"/>
<reference evidence="6" key="1">
    <citation type="submission" date="2016-10" db="EMBL/GenBank/DDBJ databases">
        <authorList>
            <person name="Varghese N."/>
            <person name="Submissions S."/>
        </authorList>
    </citation>
    <scope>NUCLEOTIDE SEQUENCE [LARGE SCALE GENOMIC DNA]</scope>
    <source>
        <strain evidence="6">DSM 25055</strain>
    </source>
</reference>
<evidence type="ECO:0000256" key="2">
    <source>
        <dbReference type="ARBA" id="ARBA00009865"/>
    </source>
</evidence>
<dbReference type="Gene3D" id="2.115.10.20">
    <property type="entry name" value="Glycosyl hydrolase domain, family 43"/>
    <property type="match status" value="1"/>
</dbReference>
<evidence type="ECO:0000256" key="4">
    <source>
        <dbReference type="ARBA" id="ARBA00023295"/>
    </source>
</evidence>
<gene>
    <name evidence="5" type="ORF">SAMN04489841_1035</name>
</gene>
<keyword evidence="4" id="KW-0326">Glycosidase</keyword>
<dbReference type="SUPFAM" id="SSF75005">
    <property type="entry name" value="Arabinanase/levansucrase/invertase"/>
    <property type="match status" value="1"/>
</dbReference>
<proteinExistence type="inferred from homology"/>
<dbReference type="EMBL" id="FOFD01000001">
    <property type="protein sequence ID" value="SEP99790.1"/>
    <property type="molecule type" value="Genomic_DNA"/>
</dbReference>
<comment type="similarity">
    <text evidence="2">Belongs to the glycosyl hydrolase 43 family.</text>
</comment>
<evidence type="ECO:0000313" key="6">
    <source>
        <dbReference type="Proteomes" id="UP000199114"/>
    </source>
</evidence>
<dbReference type="Proteomes" id="UP000199114">
    <property type="component" value="Unassembled WGS sequence"/>
</dbReference>
<evidence type="ECO:0000313" key="5">
    <source>
        <dbReference type="EMBL" id="SEP99790.1"/>
    </source>
</evidence>
<dbReference type="InterPro" id="IPR006710">
    <property type="entry name" value="Glyco_hydro_43"/>
</dbReference>
<protein>
    <submittedName>
        <fullName evidence="5">Arabinan endo-1,5-alpha-L-arabinosidase</fullName>
    </submittedName>
</protein>
<evidence type="ECO:0000256" key="1">
    <source>
        <dbReference type="ARBA" id="ARBA00004834"/>
    </source>
</evidence>